<dbReference type="PROSITE" id="PS01117">
    <property type="entry name" value="HTH_MARR_1"/>
    <property type="match status" value="1"/>
</dbReference>
<dbReference type="RefSeq" id="WP_368497032.1">
    <property type="nucleotide sequence ID" value="NZ_CP162511.1"/>
</dbReference>
<dbReference type="InterPro" id="IPR039422">
    <property type="entry name" value="MarR/SlyA-like"/>
</dbReference>
<dbReference type="AlphaFoldDB" id="A0AB39BDK5"/>
<dbReference type="InterPro" id="IPR036390">
    <property type="entry name" value="WH_DNA-bd_sf"/>
</dbReference>
<name>A0AB39BDK5_9MICO</name>
<dbReference type="InterPro" id="IPR023187">
    <property type="entry name" value="Tscrpt_reg_MarR-type_CS"/>
</dbReference>
<evidence type="ECO:0000313" key="5">
    <source>
        <dbReference type="EMBL" id="XDI04627.1"/>
    </source>
</evidence>
<dbReference type="InterPro" id="IPR000835">
    <property type="entry name" value="HTH_MarR-typ"/>
</dbReference>
<reference evidence="5" key="1">
    <citation type="submission" date="2024-05" db="EMBL/GenBank/DDBJ databases">
        <title>Herbiconiux sp. A18JL235.</title>
        <authorList>
            <person name="Zhang G."/>
        </authorList>
    </citation>
    <scope>NUCLEOTIDE SEQUENCE</scope>
    <source>
        <strain evidence="5">A18JL235</strain>
    </source>
</reference>
<keyword evidence="1" id="KW-0805">Transcription regulation</keyword>
<feature type="domain" description="HTH marR-type" evidence="4">
    <location>
        <begin position="1"/>
        <end position="139"/>
    </location>
</feature>
<organism evidence="5">
    <name type="scientific">Herbiconiux sp. A18JL235</name>
    <dbReference type="NCBI Taxonomy" id="3152363"/>
    <lineage>
        <taxon>Bacteria</taxon>
        <taxon>Bacillati</taxon>
        <taxon>Actinomycetota</taxon>
        <taxon>Actinomycetes</taxon>
        <taxon>Micrococcales</taxon>
        <taxon>Microbacteriaceae</taxon>
        <taxon>Herbiconiux</taxon>
    </lineage>
</organism>
<evidence type="ECO:0000256" key="3">
    <source>
        <dbReference type="ARBA" id="ARBA00023163"/>
    </source>
</evidence>
<proteinExistence type="predicted"/>
<dbReference type="PROSITE" id="PS50995">
    <property type="entry name" value="HTH_MARR_2"/>
    <property type="match status" value="1"/>
</dbReference>
<dbReference type="GO" id="GO:0003700">
    <property type="term" value="F:DNA-binding transcription factor activity"/>
    <property type="evidence" value="ECO:0007669"/>
    <property type="project" value="InterPro"/>
</dbReference>
<keyword evidence="2" id="KW-0238">DNA-binding</keyword>
<dbReference type="InterPro" id="IPR036388">
    <property type="entry name" value="WH-like_DNA-bd_sf"/>
</dbReference>
<evidence type="ECO:0000256" key="2">
    <source>
        <dbReference type="ARBA" id="ARBA00023125"/>
    </source>
</evidence>
<dbReference type="GO" id="GO:0006950">
    <property type="term" value="P:response to stress"/>
    <property type="evidence" value="ECO:0007669"/>
    <property type="project" value="TreeGrafter"/>
</dbReference>
<dbReference type="PANTHER" id="PTHR33164">
    <property type="entry name" value="TRANSCRIPTIONAL REGULATOR, MARR FAMILY"/>
    <property type="match status" value="1"/>
</dbReference>
<accession>A0AB39BDK5</accession>
<evidence type="ECO:0000256" key="1">
    <source>
        <dbReference type="ARBA" id="ARBA00023015"/>
    </source>
</evidence>
<dbReference type="EMBL" id="CP162511">
    <property type="protein sequence ID" value="XDI04627.1"/>
    <property type="molecule type" value="Genomic_DNA"/>
</dbReference>
<sequence>MSRSGGDLALLMLAGFRTLAERGTAELARRGYPDFRPVHDFALHSVASGASNASELGRALAVSKQAAARTISVLEDRGYLAREADTDDRRKMRLRVTERGAAVMREGEEVFDALRDDLVAQLGANAMEGLEESLRLIVGGGAIRLDAPGWRAAVEEE</sequence>
<dbReference type="Pfam" id="PF12802">
    <property type="entry name" value="MarR_2"/>
    <property type="match status" value="1"/>
</dbReference>
<evidence type="ECO:0000259" key="4">
    <source>
        <dbReference type="PROSITE" id="PS50995"/>
    </source>
</evidence>
<dbReference type="SMART" id="SM00347">
    <property type="entry name" value="HTH_MARR"/>
    <property type="match status" value="1"/>
</dbReference>
<dbReference type="GO" id="GO:0003677">
    <property type="term" value="F:DNA binding"/>
    <property type="evidence" value="ECO:0007669"/>
    <property type="project" value="UniProtKB-KW"/>
</dbReference>
<dbReference type="SUPFAM" id="SSF46785">
    <property type="entry name" value="Winged helix' DNA-binding domain"/>
    <property type="match status" value="1"/>
</dbReference>
<gene>
    <name evidence="5" type="ORF">ABFY20_14975</name>
</gene>
<protein>
    <submittedName>
        <fullName evidence="5">MarR family winged helix-turn-helix transcriptional regulator</fullName>
    </submittedName>
</protein>
<keyword evidence="3" id="KW-0804">Transcription</keyword>
<dbReference type="PRINTS" id="PR00598">
    <property type="entry name" value="HTHMARR"/>
</dbReference>
<dbReference type="PANTHER" id="PTHR33164:SF43">
    <property type="entry name" value="HTH-TYPE TRANSCRIPTIONAL REPRESSOR YETL"/>
    <property type="match status" value="1"/>
</dbReference>
<dbReference type="Gene3D" id="1.10.10.10">
    <property type="entry name" value="Winged helix-like DNA-binding domain superfamily/Winged helix DNA-binding domain"/>
    <property type="match status" value="1"/>
</dbReference>